<dbReference type="Pfam" id="PF19608">
    <property type="entry name" value="DUF6113"/>
    <property type="match status" value="1"/>
</dbReference>
<feature type="transmembrane region" description="Helical" evidence="2">
    <location>
        <begin position="100"/>
        <end position="119"/>
    </location>
</feature>
<dbReference type="GeneID" id="97236213"/>
<feature type="transmembrane region" description="Helical" evidence="2">
    <location>
        <begin position="125"/>
        <end position="148"/>
    </location>
</feature>
<dbReference type="STRING" id="38300.SPRI_2751"/>
<evidence type="ECO:0000313" key="3">
    <source>
        <dbReference type="EMBL" id="ALC21057.1"/>
    </source>
</evidence>
<feature type="compositionally biased region" description="Gly residues" evidence="1">
    <location>
        <begin position="10"/>
        <end position="32"/>
    </location>
</feature>
<dbReference type="RefSeq" id="WP_005312416.1">
    <property type="nucleotide sequence ID" value="NZ_CP011340.1"/>
</dbReference>
<dbReference type="Proteomes" id="UP000060513">
    <property type="component" value="Chromosome"/>
</dbReference>
<dbReference type="AlphaFoldDB" id="A0A0M4DRI9"/>
<evidence type="ECO:0000313" key="4">
    <source>
        <dbReference type="Proteomes" id="UP000060513"/>
    </source>
</evidence>
<reference evidence="3 4" key="1">
    <citation type="submission" date="2015-08" db="EMBL/GenBank/DDBJ databases">
        <title>Genome sequence of the pristinamycin over-producing bacterium Streptomyces pristinaespiralis HCCB10218.</title>
        <authorList>
            <person name="Tian J."/>
            <person name="Yang J."/>
            <person name="Li L."/>
            <person name="Ruan L."/>
            <person name="Wei W."/>
            <person name="Zheng G."/>
            <person name="Wei Z."/>
            <person name="Yang S."/>
            <person name="Ge M."/>
            <person name="Jiang W."/>
            <person name="Lu Y."/>
        </authorList>
    </citation>
    <scope>NUCLEOTIDE SEQUENCE [LARGE SCALE GENOMIC DNA]</scope>
    <source>
        <strain evidence="3 4">HCCB 10218</strain>
    </source>
</reference>
<feature type="region of interest" description="Disordered" evidence="1">
    <location>
        <begin position="1"/>
        <end position="40"/>
    </location>
</feature>
<keyword evidence="2" id="KW-1133">Transmembrane helix</keyword>
<protein>
    <submittedName>
        <fullName evidence="3">Membrane protein</fullName>
    </submittedName>
</protein>
<dbReference type="InterPro" id="IPR046095">
    <property type="entry name" value="DUF6113"/>
</dbReference>
<dbReference type="EMBL" id="CP011340">
    <property type="protein sequence ID" value="ALC21057.1"/>
    <property type="molecule type" value="Genomic_DNA"/>
</dbReference>
<name>A0A0M4DRI9_STRPR</name>
<evidence type="ECO:0000256" key="2">
    <source>
        <dbReference type="SAM" id="Phobius"/>
    </source>
</evidence>
<organism evidence="3">
    <name type="scientific">Streptomyces pristinaespiralis</name>
    <dbReference type="NCBI Taxonomy" id="38300"/>
    <lineage>
        <taxon>Bacteria</taxon>
        <taxon>Bacillati</taxon>
        <taxon>Actinomycetota</taxon>
        <taxon>Actinomycetes</taxon>
        <taxon>Kitasatosporales</taxon>
        <taxon>Streptomycetaceae</taxon>
        <taxon>Streptomyces</taxon>
    </lineage>
</organism>
<accession>A0A0M4DRI9</accession>
<feature type="transmembrane region" description="Helical" evidence="2">
    <location>
        <begin position="49"/>
        <end position="66"/>
    </location>
</feature>
<gene>
    <name evidence="3" type="ORF">SPRI_2751</name>
</gene>
<dbReference type="OMA" id="AWFPGGL"/>
<sequence>MSGRSRAGAGRAGGGTGSSAAGGSGAGGGGSAPGSWITRPPKAPKPGRLVAYLALVILGAIVGTAGSLVQAAWMPGGLVLALLASAGLFIGSLRVTGSQLGVACSAVGWLAAIVLLSTGRPEGDAMFGAGIGPLVFMLGGMAVAVMCATMSRASQPGGGPGRLGG</sequence>
<dbReference type="PATRIC" id="fig|38300.4.peg.2902"/>
<keyword evidence="2" id="KW-0472">Membrane</keyword>
<feature type="transmembrane region" description="Helical" evidence="2">
    <location>
        <begin position="72"/>
        <end position="93"/>
    </location>
</feature>
<proteinExistence type="predicted"/>
<evidence type="ECO:0000256" key="1">
    <source>
        <dbReference type="SAM" id="MobiDB-lite"/>
    </source>
</evidence>
<dbReference type="KEGG" id="spri:SPRI_2751"/>
<keyword evidence="2" id="KW-0812">Transmembrane</keyword>